<dbReference type="InterPro" id="IPR022764">
    <property type="entry name" value="Peptidase_S54_rhomboid_dom"/>
</dbReference>
<evidence type="ECO:0000259" key="7">
    <source>
        <dbReference type="Pfam" id="PF01694"/>
    </source>
</evidence>
<proteinExistence type="predicted"/>
<feature type="domain" description="Peptidase S54 rhomboid" evidence="7">
    <location>
        <begin position="99"/>
        <end position="232"/>
    </location>
</feature>
<evidence type="ECO:0000256" key="1">
    <source>
        <dbReference type="ARBA" id="ARBA00004141"/>
    </source>
</evidence>
<keyword evidence="4 6" id="KW-0472">Membrane</keyword>
<keyword evidence="8" id="KW-0645">Protease</keyword>
<protein>
    <submittedName>
        <fullName evidence="8">Rhomboid family intramembrane serine protease</fullName>
    </submittedName>
</protein>
<comment type="subcellular location">
    <subcellularLocation>
        <location evidence="1">Membrane</location>
        <topology evidence="1">Multi-pass membrane protein</topology>
    </subcellularLocation>
</comment>
<evidence type="ECO:0000256" key="2">
    <source>
        <dbReference type="ARBA" id="ARBA00022692"/>
    </source>
</evidence>
<dbReference type="InterPro" id="IPR035952">
    <property type="entry name" value="Rhomboid-like_sf"/>
</dbReference>
<dbReference type="Proteomes" id="UP000598360">
    <property type="component" value="Unassembled WGS sequence"/>
</dbReference>
<evidence type="ECO:0000256" key="6">
    <source>
        <dbReference type="SAM" id="Phobius"/>
    </source>
</evidence>
<dbReference type="PANTHER" id="PTHR43066:SF11">
    <property type="entry name" value="PEPTIDASE S54 RHOMBOID DOMAIN-CONTAINING PROTEIN"/>
    <property type="match status" value="1"/>
</dbReference>
<reference evidence="8" key="1">
    <citation type="submission" date="2020-10" db="EMBL/GenBank/DDBJ databases">
        <title>Diversity and distribution of actinomycetes associated with coral in the coast of Hainan.</title>
        <authorList>
            <person name="Li F."/>
        </authorList>
    </citation>
    <scope>NUCLEOTIDE SEQUENCE</scope>
    <source>
        <strain evidence="8">HNM0983</strain>
    </source>
</reference>
<feature type="transmembrane region" description="Helical" evidence="6">
    <location>
        <begin position="159"/>
        <end position="180"/>
    </location>
</feature>
<dbReference type="EMBL" id="JADEYC010000032">
    <property type="protein sequence ID" value="MBE9376077.1"/>
    <property type="molecule type" value="Genomic_DNA"/>
</dbReference>
<dbReference type="Gene3D" id="1.20.1540.10">
    <property type="entry name" value="Rhomboid-like"/>
    <property type="match status" value="1"/>
</dbReference>
<sequence>MRAVAGGPPSAAPYKDPVRPGSTPTTGTGQPRNLGRVNRLPDRRRARVLPENPLRAAIGMLVFLAVLYAVQLLNASLPGVQPLSTYGILPRRVDGLDGILFAPLLHASWAHLISNTLPLLVLGWLVLAGGARQFTAVTATVWLIAGLGTWLVGSGGGGVHIGASSLVFGWMVFLLLRGFLLRSIGQILVAVVLFFYWGSMLWGVLPGQPGISWEGHLFGACGGLLAAWLVARAAPPRPSAGSAGKLAA</sequence>
<dbReference type="GO" id="GO:0004252">
    <property type="term" value="F:serine-type endopeptidase activity"/>
    <property type="evidence" value="ECO:0007669"/>
    <property type="project" value="InterPro"/>
</dbReference>
<comment type="caution">
    <text evidence="8">The sequence shown here is derived from an EMBL/GenBank/DDBJ whole genome shotgun (WGS) entry which is preliminary data.</text>
</comment>
<keyword evidence="8" id="KW-0378">Hydrolase</keyword>
<evidence type="ECO:0000313" key="9">
    <source>
        <dbReference type="Proteomes" id="UP000598360"/>
    </source>
</evidence>
<feature type="transmembrane region" description="Helical" evidence="6">
    <location>
        <begin position="211"/>
        <end position="231"/>
    </location>
</feature>
<feature type="transmembrane region" description="Helical" evidence="6">
    <location>
        <begin position="134"/>
        <end position="153"/>
    </location>
</feature>
<keyword evidence="9" id="KW-1185">Reference proteome</keyword>
<dbReference type="Pfam" id="PF01694">
    <property type="entry name" value="Rhomboid"/>
    <property type="match status" value="1"/>
</dbReference>
<dbReference type="PANTHER" id="PTHR43066">
    <property type="entry name" value="RHOMBOID-RELATED PROTEIN"/>
    <property type="match status" value="1"/>
</dbReference>
<name>A0A929BEM2_9PSEU</name>
<evidence type="ECO:0000256" key="5">
    <source>
        <dbReference type="SAM" id="MobiDB-lite"/>
    </source>
</evidence>
<dbReference type="GO" id="GO:0006508">
    <property type="term" value="P:proteolysis"/>
    <property type="evidence" value="ECO:0007669"/>
    <property type="project" value="UniProtKB-KW"/>
</dbReference>
<dbReference type="GO" id="GO:0016020">
    <property type="term" value="C:membrane"/>
    <property type="evidence" value="ECO:0007669"/>
    <property type="project" value="UniProtKB-SubCell"/>
</dbReference>
<organism evidence="8 9">
    <name type="scientific">Saccharopolyspora montiporae</name>
    <dbReference type="NCBI Taxonomy" id="2781240"/>
    <lineage>
        <taxon>Bacteria</taxon>
        <taxon>Bacillati</taxon>
        <taxon>Actinomycetota</taxon>
        <taxon>Actinomycetes</taxon>
        <taxon>Pseudonocardiales</taxon>
        <taxon>Pseudonocardiaceae</taxon>
        <taxon>Saccharopolyspora</taxon>
    </lineage>
</organism>
<evidence type="ECO:0000256" key="3">
    <source>
        <dbReference type="ARBA" id="ARBA00022989"/>
    </source>
</evidence>
<feature type="region of interest" description="Disordered" evidence="5">
    <location>
        <begin position="1"/>
        <end position="41"/>
    </location>
</feature>
<feature type="transmembrane region" description="Helical" evidence="6">
    <location>
        <begin position="187"/>
        <end position="205"/>
    </location>
</feature>
<evidence type="ECO:0000313" key="8">
    <source>
        <dbReference type="EMBL" id="MBE9376077.1"/>
    </source>
</evidence>
<dbReference type="AlphaFoldDB" id="A0A929BEM2"/>
<evidence type="ECO:0000256" key="4">
    <source>
        <dbReference type="ARBA" id="ARBA00023136"/>
    </source>
</evidence>
<keyword evidence="2 6" id="KW-0812">Transmembrane</keyword>
<accession>A0A929BEM2</accession>
<keyword evidence="3 6" id="KW-1133">Transmembrane helix</keyword>
<feature type="compositionally biased region" description="Low complexity" evidence="5">
    <location>
        <begin position="20"/>
        <end position="31"/>
    </location>
</feature>
<gene>
    <name evidence="8" type="ORF">IQ251_16620</name>
</gene>
<dbReference type="SUPFAM" id="SSF144091">
    <property type="entry name" value="Rhomboid-like"/>
    <property type="match status" value="1"/>
</dbReference>
<feature type="transmembrane region" description="Helical" evidence="6">
    <location>
        <begin position="53"/>
        <end position="73"/>
    </location>
</feature>
<feature type="transmembrane region" description="Helical" evidence="6">
    <location>
        <begin position="109"/>
        <end position="127"/>
    </location>
</feature>